<evidence type="ECO:0000256" key="1">
    <source>
        <dbReference type="SAM" id="Phobius"/>
    </source>
</evidence>
<protein>
    <submittedName>
        <fullName evidence="2">Uncharacterized protein</fullName>
    </submittedName>
</protein>
<dbReference type="EMBL" id="BOVJ01000124">
    <property type="protein sequence ID" value="GIQ65225.1"/>
    <property type="molecule type" value="Genomic_DNA"/>
</dbReference>
<feature type="transmembrane region" description="Helical" evidence="1">
    <location>
        <begin position="7"/>
        <end position="33"/>
    </location>
</feature>
<evidence type="ECO:0000313" key="2">
    <source>
        <dbReference type="EMBL" id="GIQ65225.1"/>
    </source>
</evidence>
<proteinExistence type="predicted"/>
<evidence type="ECO:0000313" key="3">
    <source>
        <dbReference type="Proteomes" id="UP000680304"/>
    </source>
</evidence>
<dbReference type="Proteomes" id="UP000680304">
    <property type="component" value="Unassembled WGS sequence"/>
</dbReference>
<keyword evidence="1" id="KW-0472">Membrane</keyword>
<organism evidence="2 3">
    <name type="scientific">Paenibacillus cisolokensis</name>
    <dbReference type="NCBI Taxonomy" id="1658519"/>
    <lineage>
        <taxon>Bacteria</taxon>
        <taxon>Bacillati</taxon>
        <taxon>Bacillota</taxon>
        <taxon>Bacilli</taxon>
        <taxon>Bacillales</taxon>
        <taxon>Paenibacillaceae</taxon>
        <taxon>Paenibacillus</taxon>
    </lineage>
</organism>
<name>A0ABQ4NAM0_9BACL</name>
<keyword evidence="1" id="KW-0812">Transmembrane</keyword>
<gene>
    <name evidence="2" type="ORF">PACILC2_37930</name>
</gene>
<sequence>MSIRKKLYVSYLAMVIVPFLFLISLSLFVLFVVNDGNWRQAFMSANELEYRQALVFGEMDYVLRRDTELYRDKTYLDDVQRRLAGLFAGLVLFQDGKIAAVSPFCRTCPRSRTGTVSSISRPRRLSSGVTGSGWTGRFTIIRTAAREWRCCFAGSTLCRFISFMF</sequence>
<reference evidence="2 3" key="1">
    <citation type="submission" date="2021-04" db="EMBL/GenBank/DDBJ databases">
        <title>Draft genome sequence of Paenibacillus cisolokensis, LC2-13A.</title>
        <authorList>
            <person name="Uke A."/>
            <person name="Chhe C."/>
            <person name="Baramee S."/>
            <person name="Kosugi A."/>
        </authorList>
    </citation>
    <scope>NUCLEOTIDE SEQUENCE [LARGE SCALE GENOMIC DNA]</scope>
    <source>
        <strain evidence="2 3">LC2-13A</strain>
    </source>
</reference>
<comment type="caution">
    <text evidence="2">The sequence shown here is derived from an EMBL/GenBank/DDBJ whole genome shotgun (WGS) entry which is preliminary data.</text>
</comment>
<keyword evidence="1" id="KW-1133">Transmembrane helix</keyword>
<accession>A0ABQ4NAM0</accession>
<keyword evidence="3" id="KW-1185">Reference proteome</keyword>
<dbReference type="RefSeq" id="WP_213529711.1">
    <property type="nucleotide sequence ID" value="NZ_BOVJ01000124.1"/>
</dbReference>